<keyword evidence="3" id="KW-1134">Transmembrane beta strand</keyword>
<proteinExistence type="predicted"/>
<evidence type="ECO:0000313" key="9">
    <source>
        <dbReference type="EMBL" id="RXS93869.1"/>
    </source>
</evidence>
<dbReference type="GO" id="GO:0044718">
    <property type="term" value="P:siderophore transmembrane transport"/>
    <property type="evidence" value="ECO:0007669"/>
    <property type="project" value="TreeGrafter"/>
</dbReference>
<keyword evidence="5 7" id="KW-0472">Membrane</keyword>
<reference evidence="9 10" key="1">
    <citation type="journal article" date="2016" name="Int. J. Syst. Evol. Microbiol.">
        <title>Acidipila dinghuensis sp. nov., an acidobacterium isolated from forest soil.</title>
        <authorList>
            <person name="Jiang Y.W."/>
            <person name="Wang J."/>
            <person name="Chen M.H."/>
            <person name="Lv Y.Y."/>
            <person name="Qiu L.H."/>
        </authorList>
    </citation>
    <scope>NUCLEOTIDE SEQUENCE [LARGE SCALE GENOMIC DNA]</scope>
    <source>
        <strain evidence="9 10">DHOF10</strain>
    </source>
</reference>
<sequence length="1263" mass="136124">MLRNRTYKQKLVGPLEKIATCEVAPYSVPSHPRPRRATALRIAALLLCLALSTLVATAQEFRGTISGAVSDPKGAVIANAQVTATENSTGTATHAVSGNDGQYVIPFLLPGTYTVTAGATGFQETKQTNITLETQGHPVVNLTLQVGSASDTVVVTAAPPQLNLTNGAVGQVISTDSVASLPLNGRTPTTLAELSAGVITTAAPEIMHPFDNNAGNSWSMGGTPNQVSEVLLDGSPDLTLLGALAYAPTQDSVAEISIRPFDTDASFGHTIGGVINQVTKSGTNSFHGTAYEFGQISGIDANTYFDDRNDIATPVFHFNQYGLTFDGPVRIPKLYDGRDKLFFFFAWEGLKDSTPSTQITTVPTTAERGGDFSETLAGGCSSSGYTVNASTGVATCNSTGATDANQLYNPFTAASSGSNVTRSAIANNQLTTVTSTFNPIALNYLKLFPSPNAVSGIGADGQNNYVSEAPSVDDYNNEFGRLDYNLSAKDHVFFDFRHNYRTQLKNDYFGNGSTGTTLLRENFGSTLDNVFTLNPTTFIDTRLNWTRFNEVHGTPAQKYNPEEMGFPSSMNSASKLLQLPYINFETGGSCGSFTSYQCFGDTSSAIDPTTSYQVFTDVVKVIGNHTLKVGFDGRQYRMSVQSYGDSSGSFTFGSNFVTSGTTGATQTFGGDMASFLFGLPSAGEYDLEARADYHQYYIGTFVQDDWHVNNRLTLNLGLRFDIDTPFEEKLSRTVNGFNPSATVNYAATPSFSGATETVDGETYTVSSINTAGGLTYPTGSTNGAVYKNNSGFFSPRFGFSFAADPKTVVRGGFGIFVQPETLASLAATGTYSSTPLSNQEGFSASTSYVASTNNYLTYANTLSAPFPSGFSQPVGSSQGASTFLGQAVSFLAPYQHDPYSERWNFDVQRSLTSSTMIEAIYVGNHSLHLPVAAHNINAMLPDYLSYAPYRNQALSSAYGKSVTNPFYETLGSTNTTTLNDSKTVSFSSLLYPYPQFYNSTLNEENMTIGESNFQSAILHMEQRAAHGLTLTGNYSFSKLIEADTFLNDEDTHLTRRISPFDHTHHFTVGGTYELPFGRDKRFNFGGSHLWDLVAGGFVINSIYQFQTGAPIEFSADIPLQPGETLRDIHNSTRNTSPVGSDKPALSTSVFVTGNSTSCPTTGSCNGSAYLNGQYVDHYRTLPQTMSWVRQDGFNNLDASILKNFNFTERTYFQLRFETFNTLNHPVFAAPYVASATSSSFGYITSVASSSQPRQIQIGGRLVF</sequence>
<dbReference type="PANTHER" id="PTHR30069">
    <property type="entry name" value="TONB-DEPENDENT OUTER MEMBRANE RECEPTOR"/>
    <property type="match status" value="1"/>
</dbReference>
<evidence type="ECO:0000256" key="2">
    <source>
        <dbReference type="ARBA" id="ARBA00022448"/>
    </source>
</evidence>
<evidence type="ECO:0000256" key="4">
    <source>
        <dbReference type="ARBA" id="ARBA00022692"/>
    </source>
</evidence>
<dbReference type="OrthoDB" id="97893at2"/>
<feature type="domain" description="TonB-dependent transporter Oar-like beta-barrel" evidence="8">
    <location>
        <begin position="278"/>
        <end position="1256"/>
    </location>
</feature>
<evidence type="ECO:0000256" key="7">
    <source>
        <dbReference type="SAM" id="Phobius"/>
    </source>
</evidence>
<dbReference type="Pfam" id="PF13620">
    <property type="entry name" value="CarboxypepD_reg"/>
    <property type="match status" value="1"/>
</dbReference>
<evidence type="ECO:0000256" key="6">
    <source>
        <dbReference type="ARBA" id="ARBA00023237"/>
    </source>
</evidence>
<comment type="subcellular location">
    <subcellularLocation>
        <location evidence="1">Cell outer membrane</location>
        <topology evidence="1">Multi-pass membrane protein</topology>
    </subcellularLocation>
</comment>
<evidence type="ECO:0000256" key="5">
    <source>
        <dbReference type="ARBA" id="ARBA00023136"/>
    </source>
</evidence>
<organism evidence="9 10">
    <name type="scientific">Silvibacterium dinghuense</name>
    <dbReference type="NCBI Taxonomy" id="1560006"/>
    <lineage>
        <taxon>Bacteria</taxon>
        <taxon>Pseudomonadati</taxon>
        <taxon>Acidobacteriota</taxon>
        <taxon>Terriglobia</taxon>
        <taxon>Terriglobales</taxon>
        <taxon>Acidobacteriaceae</taxon>
        <taxon>Silvibacterium</taxon>
    </lineage>
</organism>
<evidence type="ECO:0000256" key="3">
    <source>
        <dbReference type="ARBA" id="ARBA00022452"/>
    </source>
</evidence>
<keyword evidence="6" id="KW-0998">Cell outer membrane</keyword>
<keyword evidence="7" id="KW-1133">Transmembrane helix</keyword>
<keyword evidence="10" id="KW-1185">Reference proteome</keyword>
<name>A0A4Q1SAB2_9BACT</name>
<feature type="transmembrane region" description="Helical" evidence="7">
    <location>
        <begin position="39"/>
        <end position="58"/>
    </location>
</feature>
<comment type="caution">
    <text evidence="9">The sequence shown here is derived from an EMBL/GenBank/DDBJ whole genome shotgun (WGS) entry which is preliminary data.</text>
</comment>
<dbReference type="RefSeq" id="WP_129209717.1">
    <property type="nucleotide sequence ID" value="NZ_BMGU01000002.1"/>
</dbReference>
<dbReference type="Gene3D" id="2.40.170.20">
    <property type="entry name" value="TonB-dependent receptor, beta-barrel domain"/>
    <property type="match status" value="1"/>
</dbReference>
<dbReference type="InterPro" id="IPR008969">
    <property type="entry name" value="CarboxyPept-like_regulatory"/>
</dbReference>
<evidence type="ECO:0000313" key="10">
    <source>
        <dbReference type="Proteomes" id="UP000290253"/>
    </source>
</evidence>
<keyword evidence="4 7" id="KW-0812">Transmembrane</keyword>
<gene>
    <name evidence="9" type="ORF">ESZ00_17685</name>
</gene>
<dbReference type="Pfam" id="PF25183">
    <property type="entry name" value="OMP_b-brl_4"/>
    <property type="match status" value="1"/>
</dbReference>
<dbReference type="InterPro" id="IPR057601">
    <property type="entry name" value="Oar-like_b-barrel"/>
</dbReference>
<keyword evidence="2" id="KW-0813">Transport</keyword>
<dbReference type="GO" id="GO:0009279">
    <property type="term" value="C:cell outer membrane"/>
    <property type="evidence" value="ECO:0007669"/>
    <property type="project" value="UniProtKB-SubCell"/>
</dbReference>
<dbReference type="EMBL" id="SDMK01000004">
    <property type="protein sequence ID" value="RXS93869.1"/>
    <property type="molecule type" value="Genomic_DNA"/>
</dbReference>
<dbReference type="SUPFAM" id="SSF49464">
    <property type="entry name" value="Carboxypeptidase regulatory domain-like"/>
    <property type="match status" value="1"/>
</dbReference>
<dbReference type="SUPFAM" id="SSF56935">
    <property type="entry name" value="Porins"/>
    <property type="match status" value="1"/>
</dbReference>
<dbReference type="Proteomes" id="UP000290253">
    <property type="component" value="Unassembled WGS sequence"/>
</dbReference>
<dbReference type="Gene3D" id="2.60.40.1120">
    <property type="entry name" value="Carboxypeptidase-like, regulatory domain"/>
    <property type="match status" value="1"/>
</dbReference>
<dbReference type="AlphaFoldDB" id="A0A4Q1SAB2"/>
<dbReference type="InterPro" id="IPR036942">
    <property type="entry name" value="Beta-barrel_TonB_sf"/>
</dbReference>
<accession>A0A4Q1SAB2</accession>
<protein>
    <recommendedName>
        <fullName evidence="8">TonB-dependent transporter Oar-like beta-barrel domain-containing protein</fullName>
    </recommendedName>
</protein>
<dbReference type="PANTHER" id="PTHR30069:SF46">
    <property type="entry name" value="OAR PROTEIN"/>
    <property type="match status" value="1"/>
</dbReference>
<evidence type="ECO:0000256" key="1">
    <source>
        <dbReference type="ARBA" id="ARBA00004571"/>
    </source>
</evidence>
<dbReference type="GO" id="GO:0015344">
    <property type="term" value="F:siderophore uptake transmembrane transporter activity"/>
    <property type="evidence" value="ECO:0007669"/>
    <property type="project" value="TreeGrafter"/>
</dbReference>
<evidence type="ECO:0000259" key="8">
    <source>
        <dbReference type="Pfam" id="PF25183"/>
    </source>
</evidence>
<dbReference type="InterPro" id="IPR039426">
    <property type="entry name" value="TonB-dep_rcpt-like"/>
</dbReference>